<name>A0AA51UHG1_9EURY</name>
<dbReference type="InterPro" id="IPR001482">
    <property type="entry name" value="T2SS/T4SS_dom"/>
</dbReference>
<dbReference type="Gene3D" id="3.40.50.300">
    <property type="entry name" value="P-loop containing nucleotide triphosphate hydrolases"/>
    <property type="match status" value="1"/>
</dbReference>
<dbReference type="GeneID" id="84229624"/>
<evidence type="ECO:0000259" key="4">
    <source>
        <dbReference type="Pfam" id="PF23990"/>
    </source>
</evidence>
<dbReference type="AlphaFoldDB" id="A0AA51UHG1"/>
<proteinExistence type="inferred from homology"/>
<feature type="region of interest" description="Disordered" evidence="2">
    <location>
        <begin position="1"/>
        <end position="62"/>
    </location>
</feature>
<gene>
    <name evidence="5" type="ORF">RE476_05745</name>
</gene>
<evidence type="ECO:0000259" key="3">
    <source>
        <dbReference type="Pfam" id="PF00437"/>
    </source>
</evidence>
<feature type="compositionally biased region" description="Acidic residues" evidence="2">
    <location>
        <begin position="39"/>
        <end position="50"/>
    </location>
</feature>
<accession>A0AA51UHG1</accession>
<comment type="similarity">
    <text evidence="1">Belongs to the GSP E family.</text>
</comment>
<dbReference type="GO" id="GO:0016887">
    <property type="term" value="F:ATP hydrolysis activity"/>
    <property type="evidence" value="ECO:0007669"/>
    <property type="project" value="InterPro"/>
</dbReference>
<evidence type="ECO:0000256" key="1">
    <source>
        <dbReference type="ARBA" id="ARBA00006611"/>
    </source>
</evidence>
<dbReference type="CDD" id="cd01130">
    <property type="entry name" value="VirB11-like_ATPase"/>
    <property type="match status" value="1"/>
</dbReference>
<organism evidence="5 6">
    <name type="scientific">Methanolobus mangrovi</name>
    <dbReference type="NCBI Taxonomy" id="3072977"/>
    <lineage>
        <taxon>Archaea</taxon>
        <taxon>Methanobacteriati</taxon>
        <taxon>Methanobacteriota</taxon>
        <taxon>Stenosarchaea group</taxon>
        <taxon>Methanomicrobia</taxon>
        <taxon>Methanosarcinales</taxon>
        <taxon>Methanosarcinaceae</taxon>
        <taxon>Methanolobus</taxon>
    </lineage>
</organism>
<dbReference type="SUPFAM" id="SSF52540">
    <property type="entry name" value="P-loop containing nucleoside triphosphate hydrolases"/>
    <property type="match status" value="1"/>
</dbReference>
<protein>
    <submittedName>
        <fullName evidence="5">Type II/IV secretion system ATPase subunit</fullName>
    </submittedName>
</protein>
<reference evidence="5" key="1">
    <citation type="submission" date="2023-08" db="EMBL/GenBank/DDBJ databases">
        <title>Methanolobus mangrovi sp. nov. and Methanolobus sediminis sp. nov, two novel methylotrophic methanogens isolated from mangrove sediments in China.</title>
        <authorList>
            <person name="Zhou J."/>
        </authorList>
    </citation>
    <scope>NUCLEOTIDE SEQUENCE</scope>
    <source>
        <strain evidence="5">FTZ2</strain>
    </source>
</reference>
<evidence type="ECO:0000256" key="2">
    <source>
        <dbReference type="SAM" id="MobiDB-lite"/>
    </source>
</evidence>
<dbReference type="RefSeq" id="WP_309309438.1">
    <property type="nucleotide sequence ID" value="NZ_CP133594.1"/>
</dbReference>
<dbReference type="Proteomes" id="UP001183006">
    <property type="component" value="Chromosome"/>
</dbReference>
<dbReference type="PANTHER" id="PTHR30486:SF6">
    <property type="entry name" value="TYPE IV PILUS RETRACTATION ATPASE PILT"/>
    <property type="match status" value="1"/>
</dbReference>
<sequence length="698" mass="79616">MSNISGDRTGDKDDESGLPVETIMVEDSLSSSDVKEDLSLDSEDPVEDMPVDTGSASVSPAGHLVEISDMSGREDYKEHEDIKDEPDVLGEFLSAEEDEFIDELADLILPDSEPVSIDSLKSRVDDLYIPFYNDIDVPYDKESFWRNVISEIYGEEPIEEELIVDDEEPESLLDRATKLFSRNTLYIEPYNIVEHGPIVDLTIPVDSTFKEIELYEVNPLYGYVRIAYDPESHEYQYQTIEPVLTEKEQELLEAIKLKFVETLDVNLKEISRKNAEKFLKENVINYLQEYRIDISPRKRERVIYHIVRDFVGYGEIDVLMRDPNLEDISCDGPNTPIYVYHKGYNSIPSDIEFPSDAVLDSFAIRIAQICGRHISIARPILDATMPDGSRIQMTLGREITTRGSTFTIRRFKDNPISPTNLVDFHTFSTAMMAYLWLSVESNKSLIFAGGTASGKTTAMNAVSLFIQPEMKIVSIEDTRELNLSHPNWIPGVTRQAFSGEEKGSIEMYELLRASLRQRPEYIIVGEVRGAEAYVLFQAMSTGHTTFSTMHADSVQSVVHRLENPPINVPRIMIQALDLVAIQVQIKVGGERVRRCKSLTEVVGVDPRTGELLTNDVFTWDAAKDMFQYSGRSYVIESVMEDRGWTEEKVRDELKQRQDILEWARNKRITNFRDFAKIVVAYGREPEMIIKKVRQELDV</sequence>
<dbReference type="Pfam" id="PF23990">
    <property type="entry name" value="PilB3_N"/>
    <property type="match status" value="1"/>
</dbReference>
<feature type="domain" description="PilB3-like N-terminal" evidence="4">
    <location>
        <begin position="171"/>
        <end position="242"/>
    </location>
</feature>
<keyword evidence="6" id="KW-1185">Reference proteome</keyword>
<dbReference type="InterPro" id="IPR050921">
    <property type="entry name" value="T4SS_GSP_E_ATPase"/>
</dbReference>
<dbReference type="InterPro" id="IPR027417">
    <property type="entry name" value="P-loop_NTPase"/>
</dbReference>
<evidence type="ECO:0000313" key="5">
    <source>
        <dbReference type="EMBL" id="WMW23322.1"/>
    </source>
</evidence>
<dbReference type="Gene3D" id="3.30.450.380">
    <property type="match status" value="1"/>
</dbReference>
<feature type="domain" description="Bacterial type II secretion system protein E" evidence="3">
    <location>
        <begin position="337"/>
        <end position="674"/>
    </location>
</feature>
<dbReference type="Pfam" id="PF00437">
    <property type="entry name" value="T2SSE"/>
    <property type="match status" value="1"/>
</dbReference>
<evidence type="ECO:0000313" key="6">
    <source>
        <dbReference type="Proteomes" id="UP001183006"/>
    </source>
</evidence>
<dbReference type="InterPro" id="IPR056570">
    <property type="entry name" value="PilB3-like_N"/>
</dbReference>
<dbReference type="KEGG" id="mmav:RE476_05745"/>
<dbReference type="EMBL" id="CP133594">
    <property type="protein sequence ID" value="WMW23322.1"/>
    <property type="molecule type" value="Genomic_DNA"/>
</dbReference>
<dbReference type="PANTHER" id="PTHR30486">
    <property type="entry name" value="TWITCHING MOTILITY PROTEIN PILT"/>
    <property type="match status" value="1"/>
</dbReference>